<proteinExistence type="predicted"/>
<accession>A0ACC2JYD8</accession>
<dbReference type="Proteomes" id="UP001153332">
    <property type="component" value="Unassembled WGS sequence"/>
</dbReference>
<reference evidence="1" key="1">
    <citation type="submission" date="2022-12" db="EMBL/GenBank/DDBJ databases">
        <title>Genome Sequence of Lasiodiplodia mahajangana.</title>
        <authorList>
            <person name="Buettner E."/>
        </authorList>
    </citation>
    <scope>NUCLEOTIDE SEQUENCE</scope>
    <source>
        <strain evidence="1">VT137</strain>
    </source>
</reference>
<organism evidence="1 2">
    <name type="scientific">Lasiodiplodia mahajangana</name>
    <dbReference type="NCBI Taxonomy" id="1108764"/>
    <lineage>
        <taxon>Eukaryota</taxon>
        <taxon>Fungi</taxon>
        <taxon>Dikarya</taxon>
        <taxon>Ascomycota</taxon>
        <taxon>Pezizomycotina</taxon>
        <taxon>Dothideomycetes</taxon>
        <taxon>Dothideomycetes incertae sedis</taxon>
        <taxon>Botryosphaeriales</taxon>
        <taxon>Botryosphaeriaceae</taxon>
        <taxon>Lasiodiplodia</taxon>
    </lineage>
</organism>
<dbReference type="EMBL" id="JAPUUL010000125">
    <property type="protein sequence ID" value="KAJ8132469.1"/>
    <property type="molecule type" value="Genomic_DNA"/>
</dbReference>
<comment type="caution">
    <text evidence="1">The sequence shown here is derived from an EMBL/GenBank/DDBJ whole genome shotgun (WGS) entry which is preliminary data.</text>
</comment>
<evidence type="ECO:0000313" key="1">
    <source>
        <dbReference type="EMBL" id="KAJ8132469.1"/>
    </source>
</evidence>
<keyword evidence="2" id="KW-1185">Reference proteome</keyword>
<sequence length="198" mass="22514">MFQLAQQTSNEDKMAMDVITFPGKISAYRFLSRGAIGWVYQINDRIALKFAREPDSEEFAKENDMFDIFEKHPPCPHVIQSFLRLPNANFLAFMSGGSLDDRLKSHQIRDGHFGKVLRVDKIEPVELVEQWLRELCGAVVWLESLGYVHGDLRPSNFLLDGRDHLKLGDFDCVEKVGEPSSGNGAPWAREMPCLNTND</sequence>
<protein>
    <submittedName>
        <fullName evidence="1">Uncharacterized protein</fullName>
    </submittedName>
</protein>
<evidence type="ECO:0000313" key="2">
    <source>
        <dbReference type="Proteomes" id="UP001153332"/>
    </source>
</evidence>
<name>A0ACC2JYD8_9PEZI</name>
<gene>
    <name evidence="1" type="ORF">O1611_g1161</name>
</gene>